<dbReference type="OrthoDB" id="8404436at2"/>
<organism evidence="2 3">
    <name type="scientific">Rhizobium hainanense</name>
    <dbReference type="NCBI Taxonomy" id="52131"/>
    <lineage>
        <taxon>Bacteria</taxon>
        <taxon>Pseudomonadati</taxon>
        <taxon>Pseudomonadota</taxon>
        <taxon>Alphaproteobacteria</taxon>
        <taxon>Hyphomicrobiales</taxon>
        <taxon>Rhizobiaceae</taxon>
        <taxon>Rhizobium/Agrobacterium group</taxon>
        <taxon>Rhizobium</taxon>
    </lineage>
</organism>
<dbReference type="RefSeq" id="WP_075850983.1">
    <property type="nucleotide sequence ID" value="NZ_FMAC01000001.1"/>
</dbReference>
<feature type="domain" description="DUF4376" evidence="1">
    <location>
        <begin position="107"/>
        <end position="210"/>
    </location>
</feature>
<evidence type="ECO:0000313" key="3">
    <source>
        <dbReference type="Proteomes" id="UP000186228"/>
    </source>
</evidence>
<name>A0A1C3U1I1_9HYPH</name>
<accession>A0A1C3U1I1</accession>
<evidence type="ECO:0000313" key="2">
    <source>
        <dbReference type="EMBL" id="SCB09225.1"/>
    </source>
</evidence>
<dbReference type="AlphaFoldDB" id="A0A1C3U1I1"/>
<reference evidence="3" key="1">
    <citation type="submission" date="2016-08" db="EMBL/GenBank/DDBJ databases">
        <authorList>
            <person name="Varghese N."/>
            <person name="Submissions Spin"/>
        </authorList>
    </citation>
    <scope>NUCLEOTIDE SEQUENCE [LARGE SCALE GENOMIC DNA]</scope>
    <source>
        <strain evidence="3">CCBAU 57015</strain>
    </source>
</reference>
<dbReference type="STRING" id="52131.GA0061100_101453"/>
<evidence type="ECO:0000259" key="1">
    <source>
        <dbReference type="Pfam" id="PF14301"/>
    </source>
</evidence>
<gene>
    <name evidence="2" type="ORF">GA0061100_101453</name>
</gene>
<sequence length="223" mass="23863">MYRIDSMYEPMVEALLAARSENKADRWMACVAFWLGRQQIYNVPDYWLALAARITSGLDAADKDAILDQLSNKEAALVSSATEWPEAPASLLSIVAGWSLEPEPVDLYAYAASKRYAVETGGIIIDGEMRIMTDRASQSLITGAYNYVQANPEVAMKFKTVSGFVELTAGQMAAIANAVGAHVQAAFAAEGEVNAQIIAGSISTKAEIDAFAWPSNAAASPST</sequence>
<dbReference type="InterPro" id="IPR025484">
    <property type="entry name" value="DUF4376"/>
</dbReference>
<protein>
    <recommendedName>
        <fullName evidence="1">DUF4376 domain-containing protein</fullName>
    </recommendedName>
</protein>
<dbReference type="Pfam" id="PF14301">
    <property type="entry name" value="DUF4376"/>
    <property type="match status" value="1"/>
</dbReference>
<proteinExistence type="predicted"/>
<dbReference type="Proteomes" id="UP000186228">
    <property type="component" value="Unassembled WGS sequence"/>
</dbReference>
<keyword evidence="3" id="KW-1185">Reference proteome</keyword>
<dbReference type="EMBL" id="FMAC01000001">
    <property type="protein sequence ID" value="SCB09225.1"/>
    <property type="molecule type" value="Genomic_DNA"/>
</dbReference>